<dbReference type="Proteomes" id="UP000824120">
    <property type="component" value="Chromosome 7"/>
</dbReference>
<keyword evidence="3" id="KW-1185">Reference proteome</keyword>
<dbReference type="EMBL" id="JACXVP010000007">
    <property type="protein sequence ID" value="KAG5596221.1"/>
    <property type="molecule type" value="Genomic_DNA"/>
</dbReference>
<accession>A0A9J5Y7V5</accession>
<dbReference type="AlphaFoldDB" id="A0A9J5Y7V5"/>
<organism evidence="2 3">
    <name type="scientific">Solanum commersonii</name>
    <name type="common">Commerson's wild potato</name>
    <name type="synonym">Commerson's nightshade</name>
    <dbReference type="NCBI Taxonomy" id="4109"/>
    <lineage>
        <taxon>Eukaryota</taxon>
        <taxon>Viridiplantae</taxon>
        <taxon>Streptophyta</taxon>
        <taxon>Embryophyta</taxon>
        <taxon>Tracheophyta</taxon>
        <taxon>Spermatophyta</taxon>
        <taxon>Magnoliopsida</taxon>
        <taxon>eudicotyledons</taxon>
        <taxon>Gunneridae</taxon>
        <taxon>Pentapetalae</taxon>
        <taxon>asterids</taxon>
        <taxon>lamiids</taxon>
        <taxon>Solanales</taxon>
        <taxon>Solanaceae</taxon>
        <taxon>Solanoideae</taxon>
        <taxon>Solaneae</taxon>
        <taxon>Solanum</taxon>
    </lineage>
</organism>
<evidence type="ECO:0000313" key="3">
    <source>
        <dbReference type="Proteomes" id="UP000824120"/>
    </source>
</evidence>
<gene>
    <name evidence="2" type="ORF">H5410_037453</name>
</gene>
<reference evidence="2 3" key="1">
    <citation type="submission" date="2020-09" db="EMBL/GenBank/DDBJ databases">
        <title>De no assembly of potato wild relative species, Solanum commersonii.</title>
        <authorList>
            <person name="Cho K."/>
        </authorList>
    </citation>
    <scope>NUCLEOTIDE SEQUENCE [LARGE SCALE GENOMIC DNA]</scope>
    <source>
        <strain evidence="2">LZ3.2</strain>
        <tissue evidence="2">Leaf</tissue>
    </source>
</reference>
<evidence type="ECO:0000313" key="2">
    <source>
        <dbReference type="EMBL" id="KAG5596221.1"/>
    </source>
</evidence>
<feature type="region of interest" description="Disordered" evidence="1">
    <location>
        <begin position="61"/>
        <end position="84"/>
    </location>
</feature>
<evidence type="ECO:0000256" key="1">
    <source>
        <dbReference type="SAM" id="MobiDB-lite"/>
    </source>
</evidence>
<protein>
    <submittedName>
        <fullName evidence="2">Uncharacterized protein</fullName>
    </submittedName>
</protein>
<sequence length="84" mass="8673">MKVGRTWQVDDEDLGLIAQYQIPFGHRSLATISPSYCLTFHGASPRSVVIITTMGGALGVDLGNDQGPPSGEATASGTTARGAP</sequence>
<comment type="caution">
    <text evidence="2">The sequence shown here is derived from an EMBL/GenBank/DDBJ whole genome shotgun (WGS) entry which is preliminary data.</text>
</comment>
<name>A0A9J5Y7V5_SOLCO</name>
<proteinExistence type="predicted"/>
<feature type="compositionally biased region" description="Polar residues" evidence="1">
    <location>
        <begin position="73"/>
        <end position="84"/>
    </location>
</feature>
<feature type="non-terminal residue" evidence="2">
    <location>
        <position position="1"/>
    </location>
</feature>